<comment type="caution">
    <text evidence="7">The sequence shown here is derived from an EMBL/GenBank/DDBJ whole genome shotgun (WGS) entry which is preliminary data.</text>
</comment>
<dbReference type="GeneID" id="72468184"/>
<feature type="transmembrane region" description="Helical" evidence="6">
    <location>
        <begin position="188"/>
        <end position="208"/>
    </location>
</feature>
<keyword evidence="3 6" id="KW-0812">Transmembrane</keyword>
<accession>A0A9R1CTY1</accession>
<organism evidence="7 8">
    <name type="scientific">Prevotella lacticifex</name>
    <dbReference type="NCBI Taxonomy" id="2854755"/>
    <lineage>
        <taxon>Bacteria</taxon>
        <taxon>Pseudomonadati</taxon>
        <taxon>Bacteroidota</taxon>
        <taxon>Bacteroidia</taxon>
        <taxon>Bacteroidales</taxon>
        <taxon>Prevotellaceae</taxon>
        <taxon>Prevotella</taxon>
    </lineage>
</organism>
<dbReference type="GO" id="GO:0035435">
    <property type="term" value="P:phosphate ion transmembrane transport"/>
    <property type="evidence" value="ECO:0007669"/>
    <property type="project" value="TreeGrafter"/>
</dbReference>
<feature type="transmembrane region" description="Helical" evidence="6">
    <location>
        <begin position="6"/>
        <end position="24"/>
    </location>
</feature>
<sequence>METIYLCIVVFLLCLAVFDLFVGVSNDAVNFLQSAVGARVAKFRTVLIIASAGVILGAVMSTGMMDVARHGIMMPDHYSFHQVMTIFLAVMVTDVIVLDMFNSLGMPTSTTISLVFELLGGTFMLAFLMVLADNKLSYGDLLNSNQALKVIIAIFVSVAISFFVGLAVMWVSRIVFTFSYQKHSRYSIAIFGGIAFTALAYFIFMKGLGKSPYIPDNIKDYINNNTNFLLLVTFVASTAVMEILHLLKVNIFSFTVLMGTFALAMSFAGNDLVNFIGVPLAGLDSYQDFHANGGGASPDSFMMTSLMSSAKTPPLYLMAAGVIMIIAMATSKKARNVIKTSVDLARQDEGDEMFGSNRAARAIVRSSQSFIESVAHLFPVSVRQWVNSRFNSEDVELTDDKAAFDVVRAAVNLVVASMLITFGTNHGLPLSTTYVTFMVAMGSSLADRAWSRESAVFRVTGVLSVIGGWFITAGAAFITCALVCMCMWFGGIVVQVGFMVLVVFLLWRSDRKYKRKQQEAKESDDSFRLMMRTRDPELVWEMLRKHVRDTQSRTCSLALEEYNNIINSFNSQNVKQLRRTDKRLRKSLGLLKKLRRQEMLGLKRSPQELAIERNTWFHVGANSDQQYIYTLRRMLNPVKEHVDNNFNPVPEAYIKEYEPVMRTVNDLMKMSCEEIESGRYDQYRSILAEADVCKDQLSVVRKKHITRMQTAQDNKNMQVDMVYLNILQETQQFLSVMRHQLRSAKKFMEDAPRELASA</sequence>
<evidence type="ECO:0000256" key="6">
    <source>
        <dbReference type="RuleBase" id="RU363058"/>
    </source>
</evidence>
<evidence type="ECO:0000313" key="7">
    <source>
        <dbReference type="EMBL" id="GJG57277.1"/>
    </source>
</evidence>
<keyword evidence="5 6" id="KW-0472">Membrane</keyword>
<dbReference type="GO" id="GO:0016020">
    <property type="term" value="C:membrane"/>
    <property type="evidence" value="ECO:0007669"/>
    <property type="project" value="UniProtKB-SubCell"/>
</dbReference>
<feature type="transmembrane region" description="Helical" evidence="6">
    <location>
        <begin position="485"/>
        <end position="507"/>
    </location>
</feature>
<dbReference type="GO" id="GO:0005315">
    <property type="term" value="F:phosphate transmembrane transporter activity"/>
    <property type="evidence" value="ECO:0007669"/>
    <property type="project" value="InterPro"/>
</dbReference>
<gene>
    <name evidence="7" type="ORF">PRLR5076_01280</name>
</gene>
<dbReference type="PANTHER" id="PTHR11101">
    <property type="entry name" value="PHOSPHATE TRANSPORTER"/>
    <property type="match status" value="1"/>
</dbReference>
<evidence type="ECO:0000256" key="4">
    <source>
        <dbReference type="ARBA" id="ARBA00022989"/>
    </source>
</evidence>
<feature type="transmembrane region" description="Helical" evidence="6">
    <location>
        <begin position="45"/>
        <end position="63"/>
    </location>
</feature>
<keyword evidence="8" id="KW-1185">Reference proteome</keyword>
<evidence type="ECO:0000256" key="5">
    <source>
        <dbReference type="ARBA" id="ARBA00023136"/>
    </source>
</evidence>
<reference evidence="7" key="1">
    <citation type="journal article" date="2022" name="Int. J. Syst. Evol. Microbiol.">
        <title>Prevotella lacticifex sp. nov., isolated from the rumen of cows.</title>
        <authorList>
            <person name="Shinkai T."/>
            <person name="Ikeyama N."/>
            <person name="Kumagai M."/>
            <person name="Ohmori H."/>
            <person name="Sakamoto M."/>
            <person name="Ohkuma M."/>
            <person name="Mitsumori M."/>
        </authorList>
    </citation>
    <scope>NUCLEOTIDE SEQUENCE</scope>
    <source>
        <strain evidence="7">R5076</strain>
    </source>
</reference>
<evidence type="ECO:0000256" key="3">
    <source>
        <dbReference type="ARBA" id="ARBA00022692"/>
    </source>
</evidence>
<feature type="transmembrane region" description="Helical" evidence="6">
    <location>
        <begin position="83"/>
        <end position="102"/>
    </location>
</feature>
<comment type="similarity">
    <text evidence="6">Belongs to the inorganic phosphate transporter (PiT) (TC 2.A.20) family.</text>
</comment>
<protein>
    <recommendedName>
        <fullName evidence="6">Phosphate transporter</fullName>
    </recommendedName>
</protein>
<evidence type="ECO:0000256" key="2">
    <source>
        <dbReference type="ARBA" id="ARBA00022448"/>
    </source>
</evidence>
<dbReference type="AlphaFoldDB" id="A0A9R1CTY1"/>
<dbReference type="PANTHER" id="PTHR11101:SF16">
    <property type="entry name" value="PHOSPHATE TRANSPORTER"/>
    <property type="match status" value="1"/>
</dbReference>
<dbReference type="RefSeq" id="WP_223927560.1">
    <property type="nucleotide sequence ID" value="NZ_BPTU01000003.1"/>
</dbReference>
<comment type="subcellular location">
    <subcellularLocation>
        <location evidence="1 6">Membrane</location>
        <topology evidence="1 6">Multi-pass membrane protein</topology>
    </subcellularLocation>
</comment>
<feature type="transmembrane region" description="Helical" evidence="6">
    <location>
        <begin position="114"/>
        <end position="132"/>
    </location>
</feature>
<feature type="transmembrane region" description="Helical" evidence="6">
    <location>
        <begin position="455"/>
        <end position="479"/>
    </location>
</feature>
<dbReference type="EMBL" id="BPUB01000001">
    <property type="protein sequence ID" value="GJG57277.1"/>
    <property type="molecule type" value="Genomic_DNA"/>
</dbReference>
<dbReference type="Proteomes" id="UP000825483">
    <property type="component" value="Unassembled WGS sequence"/>
</dbReference>
<evidence type="ECO:0000313" key="8">
    <source>
        <dbReference type="Proteomes" id="UP000825483"/>
    </source>
</evidence>
<feature type="transmembrane region" description="Helical" evidence="6">
    <location>
        <begin position="228"/>
        <end position="244"/>
    </location>
</feature>
<proteinExistence type="inferred from homology"/>
<evidence type="ECO:0000256" key="1">
    <source>
        <dbReference type="ARBA" id="ARBA00004141"/>
    </source>
</evidence>
<keyword evidence="6" id="KW-0592">Phosphate transport</keyword>
<keyword evidence="2 6" id="KW-0813">Transport</keyword>
<keyword evidence="4 6" id="KW-1133">Transmembrane helix</keyword>
<dbReference type="Pfam" id="PF01384">
    <property type="entry name" value="PHO4"/>
    <property type="match status" value="1"/>
</dbReference>
<feature type="transmembrane region" description="Helical" evidence="6">
    <location>
        <begin position="152"/>
        <end position="176"/>
    </location>
</feature>
<name>A0A9R1CTY1_9BACT</name>
<dbReference type="InterPro" id="IPR001204">
    <property type="entry name" value="Phos_transporter"/>
</dbReference>
<feature type="transmembrane region" description="Helical" evidence="6">
    <location>
        <begin position="251"/>
        <end position="269"/>
    </location>
</feature>
<feature type="transmembrane region" description="Helical" evidence="6">
    <location>
        <begin position="313"/>
        <end position="331"/>
    </location>
</feature>